<dbReference type="InterPro" id="IPR018060">
    <property type="entry name" value="HTH_AraC"/>
</dbReference>
<dbReference type="SUPFAM" id="SSF46689">
    <property type="entry name" value="Homeodomain-like"/>
    <property type="match status" value="1"/>
</dbReference>
<organism evidence="5 6">
    <name type="scientific">Goodfellowiella coeruleoviolacea</name>
    <dbReference type="NCBI Taxonomy" id="334858"/>
    <lineage>
        <taxon>Bacteria</taxon>
        <taxon>Bacillati</taxon>
        <taxon>Actinomycetota</taxon>
        <taxon>Actinomycetes</taxon>
        <taxon>Pseudonocardiales</taxon>
        <taxon>Pseudonocardiaceae</taxon>
        <taxon>Goodfellowiella</taxon>
    </lineage>
</organism>
<evidence type="ECO:0000259" key="4">
    <source>
        <dbReference type="PROSITE" id="PS01124"/>
    </source>
</evidence>
<evidence type="ECO:0000313" key="6">
    <source>
        <dbReference type="Proteomes" id="UP001206128"/>
    </source>
</evidence>
<keyword evidence="1" id="KW-0805">Transcription regulation</keyword>
<dbReference type="InterPro" id="IPR020449">
    <property type="entry name" value="Tscrpt_reg_AraC-type_HTH"/>
</dbReference>
<dbReference type="GO" id="GO:0003700">
    <property type="term" value="F:DNA-binding transcription factor activity"/>
    <property type="evidence" value="ECO:0007669"/>
    <property type="project" value="InterPro"/>
</dbReference>
<dbReference type="Pfam" id="PF12625">
    <property type="entry name" value="Arabinose_bd"/>
    <property type="match status" value="1"/>
</dbReference>
<dbReference type="EMBL" id="JAMTCK010000007">
    <property type="protein sequence ID" value="MCP2166381.1"/>
    <property type="molecule type" value="Genomic_DNA"/>
</dbReference>
<dbReference type="Gene3D" id="1.10.10.60">
    <property type="entry name" value="Homeodomain-like"/>
    <property type="match status" value="1"/>
</dbReference>
<dbReference type="GO" id="GO:0000976">
    <property type="term" value="F:transcription cis-regulatory region binding"/>
    <property type="evidence" value="ECO:0007669"/>
    <property type="project" value="TreeGrafter"/>
</dbReference>
<dbReference type="InterPro" id="IPR032687">
    <property type="entry name" value="AraC-type_N"/>
</dbReference>
<proteinExistence type="predicted"/>
<evidence type="ECO:0000313" key="5">
    <source>
        <dbReference type="EMBL" id="MCP2166381.1"/>
    </source>
</evidence>
<evidence type="ECO:0000256" key="2">
    <source>
        <dbReference type="ARBA" id="ARBA00023125"/>
    </source>
</evidence>
<comment type="caution">
    <text evidence="5">The sequence shown here is derived from an EMBL/GenBank/DDBJ whole genome shotgun (WGS) entry which is preliminary data.</text>
</comment>
<dbReference type="InterPro" id="IPR009057">
    <property type="entry name" value="Homeodomain-like_sf"/>
</dbReference>
<dbReference type="PANTHER" id="PTHR47894">
    <property type="entry name" value="HTH-TYPE TRANSCRIPTIONAL REGULATOR GADX"/>
    <property type="match status" value="1"/>
</dbReference>
<accession>A0AAE3GDT8</accession>
<keyword evidence="2" id="KW-0238">DNA-binding</keyword>
<dbReference type="GO" id="GO:0005829">
    <property type="term" value="C:cytosol"/>
    <property type="evidence" value="ECO:0007669"/>
    <property type="project" value="TreeGrafter"/>
</dbReference>
<dbReference type="Pfam" id="PF12833">
    <property type="entry name" value="HTH_18"/>
    <property type="match status" value="1"/>
</dbReference>
<dbReference type="AlphaFoldDB" id="A0AAE3GDT8"/>
<reference evidence="5" key="1">
    <citation type="submission" date="2022-06" db="EMBL/GenBank/DDBJ databases">
        <title>Genomic Encyclopedia of Archaeal and Bacterial Type Strains, Phase II (KMG-II): from individual species to whole genera.</title>
        <authorList>
            <person name="Goeker M."/>
        </authorList>
    </citation>
    <scope>NUCLEOTIDE SEQUENCE</scope>
    <source>
        <strain evidence="5">DSM 43935</strain>
    </source>
</reference>
<dbReference type="PANTHER" id="PTHR47894:SF1">
    <property type="entry name" value="HTH-TYPE TRANSCRIPTIONAL REGULATOR VQSM"/>
    <property type="match status" value="1"/>
</dbReference>
<protein>
    <submittedName>
        <fullName evidence="5">Helix-turn-helix domain-containing protein</fullName>
    </submittedName>
</protein>
<gene>
    <name evidence="5" type="ORF">LX83_003249</name>
</gene>
<keyword evidence="6" id="KW-1185">Reference proteome</keyword>
<evidence type="ECO:0000256" key="1">
    <source>
        <dbReference type="ARBA" id="ARBA00023015"/>
    </source>
</evidence>
<dbReference type="PRINTS" id="PR00032">
    <property type="entry name" value="HTHARAC"/>
</dbReference>
<feature type="domain" description="HTH araC/xylS-type" evidence="4">
    <location>
        <begin position="267"/>
        <end position="349"/>
    </location>
</feature>
<name>A0AAE3GDT8_9PSEU</name>
<dbReference type="Proteomes" id="UP001206128">
    <property type="component" value="Unassembled WGS sequence"/>
</dbReference>
<dbReference type="PROSITE" id="PS01124">
    <property type="entry name" value="HTH_ARAC_FAMILY_2"/>
    <property type="match status" value="1"/>
</dbReference>
<evidence type="ECO:0000256" key="3">
    <source>
        <dbReference type="ARBA" id="ARBA00023163"/>
    </source>
</evidence>
<sequence>MCTRTIAIHYVRAALRGARRTGRDTSAVLADAGIAAALLRDDRARVTVDQYTALIQALWDLLDDEFMGFGARRSKRGTFPMMCLLVVHCPDLAAALRRGWAFYDLFDGAPRACLRESGRGSVRFELDTSGFDDPDHFLTESLLLLWHRFASWLIGRRIPLRYVDLGYPEPAHGAEYHLMFGCPLRFRQPGTALGIDARFLAMPVVQDELTLRRYLRRSPADLLSRRDYGVDLASQVRRILAAGLARGPAARPVRDSGSDGDQRRLPSAEEVAARLGMSAPTLRRRLLHDGMSFRAVREQLLRDEAVASLVSGRESVEQLALRLGFSEASAFHRAFRRWTGNSPGAYRAGGHPSTQRPG</sequence>
<keyword evidence="3" id="KW-0804">Transcription</keyword>
<dbReference type="SMART" id="SM00342">
    <property type="entry name" value="HTH_ARAC"/>
    <property type="match status" value="1"/>
</dbReference>